<comment type="caution">
    <text evidence="1">The sequence shown here is derived from an EMBL/GenBank/DDBJ whole genome shotgun (WGS) entry which is preliminary data.</text>
</comment>
<keyword evidence="2" id="KW-1185">Reference proteome</keyword>
<protein>
    <submittedName>
        <fullName evidence="1">Uncharacterized protein</fullName>
    </submittedName>
</protein>
<evidence type="ECO:0000313" key="2">
    <source>
        <dbReference type="Proteomes" id="UP000750711"/>
    </source>
</evidence>
<feature type="non-terminal residue" evidence="1">
    <location>
        <position position="298"/>
    </location>
</feature>
<proteinExistence type="predicted"/>
<gene>
    <name evidence="1" type="ORF">GP486_001148</name>
</gene>
<dbReference type="Proteomes" id="UP000750711">
    <property type="component" value="Unassembled WGS sequence"/>
</dbReference>
<reference evidence="1" key="1">
    <citation type="submission" date="2021-03" db="EMBL/GenBank/DDBJ databases">
        <title>Comparative genomics and phylogenomic investigation of the class Geoglossomycetes provide insights into ecological specialization and systematics.</title>
        <authorList>
            <person name="Melie T."/>
            <person name="Pirro S."/>
            <person name="Miller A.N."/>
            <person name="Quandt A."/>
        </authorList>
    </citation>
    <scope>NUCLEOTIDE SEQUENCE</scope>
    <source>
        <strain evidence="1">CAQ_001_2017</strain>
    </source>
</reference>
<name>A0A9P8LHK3_9PEZI</name>
<accession>A0A9P8LHK3</accession>
<evidence type="ECO:0000313" key="1">
    <source>
        <dbReference type="EMBL" id="KAH0565467.1"/>
    </source>
</evidence>
<dbReference type="AlphaFoldDB" id="A0A9P8LHK3"/>
<organism evidence="1 2">
    <name type="scientific">Trichoglossum hirsutum</name>
    <dbReference type="NCBI Taxonomy" id="265104"/>
    <lineage>
        <taxon>Eukaryota</taxon>
        <taxon>Fungi</taxon>
        <taxon>Dikarya</taxon>
        <taxon>Ascomycota</taxon>
        <taxon>Pezizomycotina</taxon>
        <taxon>Geoglossomycetes</taxon>
        <taxon>Geoglossales</taxon>
        <taxon>Geoglossaceae</taxon>
        <taxon>Trichoglossum</taxon>
    </lineage>
</organism>
<sequence>MFFSLGTAYTIDGDCPYLRKRRLRKMIDEAVFLYRRAAAVLREEAAQPQRGSPVDQLAKAVLGDAASPEEYLQIAVVFDAIITGVGVEDPRSGYDIRFFCTDQFIAPAQTGGSYMEKFDLRSLGLDAARVPAEYLSPDRRYLLIPISGEPGRDPYATTRTVFPGNKLYRYIHRIIPSAGQYRFSNIVVHDNLFSKEFVIRDKAKSIKDFSPTGLRGIRYNIRDYRNTPGSMAIMHELIHSVANPNPKEDHAVIIGGVPGTTGAQRDANYWLDVTLLARSGTDRSNILTNPGTLVWLAF</sequence>
<dbReference type="EMBL" id="JAGHQM010000092">
    <property type="protein sequence ID" value="KAH0565467.1"/>
    <property type="molecule type" value="Genomic_DNA"/>
</dbReference>